<dbReference type="Pfam" id="PF15394">
    <property type="entry name" value="DUF4616"/>
    <property type="match status" value="1"/>
</dbReference>
<dbReference type="AlphaFoldDB" id="A0A3N0XS69"/>
<keyword evidence="2" id="KW-1185">Reference proteome</keyword>
<evidence type="ECO:0000313" key="1">
    <source>
        <dbReference type="EMBL" id="ROJ26876.1"/>
    </source>
</evidence>
<reference evidence="1 2" key="1">
    <citation type="submission" date="2018-10" db="EMBL/GenBank/DDBJ databases">
        <title>Genome assembly for a Yunnan-Guizhou Plateau 3E fish, Anabarilius grahami (Regan), and its evolutionary and genetic applications.</title>
        <authorList>
            <person name="Jiang W."/>
        </authorList>
    </citation>
    <scope>NUCLEOTIDE SEQUENCE [LARGE SCALE GENOMIC DNA]</scope>
    <source>
        <strain evidence="1">AG-KIZ</strain>
        <tissue evidence="1">Muscle</tissue>
    </source>
</reference>
<accession>A0A3N0XS69</accession>
<name>A0A3N0XS69_ANAGA</name>
<protein>
    <submittedName>
        <fullName evidence="1">Uncharacterized protein</fullName>
    </submittedName>
</protein>
<proteinExistence type="predicted"/>
<dbReference type="Proteomes" id="UP000281406">
    <property type="component" value="Unassembled WGS sequence"/>
</dbReference>
<sequence length="104" mass="11625">MFVTEYLSNIQRQTNFISVELQVQTSRSCITGGSCEAFSSESSEKKEAARSKTESEDEVGLWKCATIELMSDEEDGIVGGVSGWIVRPPSFRSQELTERHISRD</sequence>
<dbReference type="EMBL" id="RJVU01063101">
    <property type="protein sequence ID" value="ROJ26876.1"/>
    <property type="molecule type" value="Genomic_DNA"/>
</dbReference>
<dbReference type="InterPro" id="IPR028101">
    <property type="entry name" value="DUF4616"/>
</dbReference>
<evidence type="ECO:0000313" key="2">
    <source>
        <dbReference type="Proteomes" id="UP000281406"/>
    </source>
</evidence>
<organism evidence="1 2">
    <name type="scientific">Anabarilius grahami</name>
    <name type="common">Kanglang fish</name>
    <name type="synonym">Barilius grahami</name>
    <dbReference type="NCBI Taxonomy" id="495550"/>
    <lineage>
        <taxon>Eukaryota</taxon>
        <taxon>Metazoa</taxon>
        <taxon>Chordata</taxon>
        <taxon>Craniata</taxon>
        <taxon>Vertebrata</taxon>
        <taxon>Euteleostomi</taxon>
        <taxon>Actinopterygii</taxon>
        <taxon>Neopterygii</taxon>
        <taxon>Teleostei</taxon>
        <taxon>Ostariophysi</taxon>
        <taxon>Cypriniformes</taxon>
        <taxon>Xenocyprididae</taxon>
        <taxon>Xenocypridinae</taxon>
        <taxon>Xenocypridinae incertae sedis</taxon>
        <taxon>Anabarilius</taxon>
    </lineage>
</organism>
<comment type="caution">
    <text evidence="1">The sequence shown here is derived from an EMBL/GenBank/DDBJ whole genome shotgun (WGS) entry which is preliminary data.</text>
</comment>
<dbReference type="OrthoDB" id="8447514at2759"/>
<gene>
    <name evidence="1" type="ORF">DPX16_0414</name>
</gene>